<dbReference type="SUPFAM" id="SSF55073">
    <property type="entry name" value="Nucleotide cyclase"/>
    <property type="match status" value="1"/>
</dbReference>
<dbReference type="AlphaFoldDB" id="A4U3H1"/>
<feature type="domain" description="GGDEF" evidence="3">
    <location>
        <begin position="1"/>
        <end position="131"/>
    </location>
</feature>
<dbReference type="CDD" id="cd01949">
    <property type="entry name" value="GGDEF"/>
    <property type="match status" value="1"/>
</dbReference>
<evidence type="ECO:0000256" key="2">
    <source>
        <dbReference type="ARBA" id="ARBA00034247"/>
    </source>
</evidence>
<dbReference type="GO" id="GO:0052621">
    <property type="term" value="F:diguanylate cyclase activity"/>
    <property type="evidence" value="ECO:0007669"/>
    <property type="project" value="UniProtKB-EC"/>
</dbReference>
<sequence length="132" mass="14093">MDVDHFKLFNDTYGHVAGDDCLRQVAKAIGGSVIRVTDIAARYGGEEFACILPMTNQDGAVAIAEKVRQSVSQLGITHGYSSAADHVTISLGVVTTKCISGRSAMNIVALADEQLYAAKQSGRNRYCAIQVE</sequence>
<dbReference type="GO" id="GO:0005886">
    <property type="term" value="C:plasma membrane"/>
    <property type="evidence" value="ECO:0007669"/>
    <property type="project" value="TreeGrafter"/>
</dbReference>
<dbReference type="PANTHER" id="PTHR45138">
    <property type="entry name" value="REGULATORY COMPONENTS OF SENSORY TRANSDUCTION SYSTEM"/>
    <property type="match status" value="1"/>
</dbReference>
<dbReference type="InterPro" id="IPR043128">
    <property type="entry name" value="Rev_trsase/Diguanyl_cyclase"/>
</dbReference>
<dbReference type="Pfam" id="PF00990">
    <property type="entry name" value="GGDEF"/>
    <property type="match status" value="1"/>
</dbReference>
<dbReference type="Gene3D" id="3.30.70.270">
    <property type="match status" value="1"/>
</dbReference>
<reference evidence="4" key="1">
    <citation type="journal article" date="2007" name="J. Bacteriol.">
        <title>Comparative genome analysis of four magnetotactic bacteria reveals a complex set of group-specific genes implicated in magnetosome biomineralization and function.</title>
        <authorList>
            <person name="Richter M."/>
            <person name="Kube M."/>
            <person name="Bazylinski D.A."/>
            <person name="Lombardot T."/>
            <person name="Gloeckner F.O."/>
            <person name="Reinhardt R."/>
            <person name="Schueler D."/>
        </authorList>
    </citation>
    <scope>NUCLEOTIDE SEQUENCE</scope>
    <source>
        <strain evidence="4">MSR-1</strain>
    </source>
</reference>
<gene>
    <name evidence="4" type="ORF">MGR_2009</name>
</gene>
<name>A4U3H1_9PROT</name>
<evidence type="ECO:0000259" key="3">
    <source>
        <dbReference type="PROSITE" id="PS50887"/>
    </source>
</evidence>
<dbReference type="NCBIfam" id="TIGR00254">
    <property type="entry name" value="GGDEF"/>
    <property type="match status" value="1"/>
</dbReference>
<protein>
    <recommendedName>
        <fullName evidence="1">diguanylate cyclase</fullName>
        <ecNumber evidence="1">2.7.7.65</ecNumber>
    </recommendedName>
</protein>
<comment type="catalytic activity">
    <reaction evidence="2">
        <text>2 GTP = 3',3'-c-di-GMP + 2 diphosphate</text>
        <dbReference type="Rhea" id="RHEA:24898"/>
        <dbReference type="ChEBI" id="CHEBI:33019"/>
        <dbReference type="ChEBI" id="CHEBI:37565"/>
        <dbReference type="ChEBI" id="CHEBI:58805"/>
        <dbReference type="EC" id="2.7.7.65"/>
    </reaction>
</comment>
<dbReference type="SMART" id="SM00267">
    <property type="entry name" value="GGDEF"/>
    <property type="match status" value="1"/>
</dbReference>
<evidence type="ECO:0000256" key="1">
    <source>
        <dbReference type="ARBA" id="ARBA00012528"/>
    </source>
</evidence>
<evidence type="ECO:0000313" key="4">
    <source>
        <dbReference type="EMBL" id="CAM77428.1"/>
    </source>
</evidence>
<proteinExistence type="predicted"/>
<dbReference type="PROSITE" id="PS50887">
    <property type="entry name" value="GGDEF"/>
    <property type="match status" value="1"/>
</dbReference>
<dbReference type="GO" id="GO:1902201">
    <property type="term" value="P:negative regulation of bacterial-type flagellum-dependent cell motility"/>
    <property type="evidence" value="ECO:0007669"/>
    <property type="project" value="TreeGrafter"/>
</dbReference>
<dbReference type="PANTHER" id="PTHR45138:SF9">
    <property type="entry name" value="DIGUANYLATE CYCLASE DGCM-RELATED"/>
    <property type="match status" value="1"/>
</dbReference>
<organism evidence="4">
    <name type="scientific">Magnetospirillum gryphiswaldense</name>
    <dbReference type="NCBI Taxonomy" id="55518"/>
    <lineage>
        <taxon>Bacteria</taxon>
        <taxon>Pseudomonadati</taxon>
        <taxon>Pseudomonadota</taxon>
        <taxon>Alphaproteobacteria</taxon>
        <taxon>Rhodospirillales</taxon>
        <taxon>Rhodospirillaceae</taxon>
        <taxon>Magnetospirillum</taxon>
    </lineage>
</organism>
<dbReference type="RefSeq" id="WP_234016252.1">
    <property type="nucleotide sequence ID" value="NZ_CP027527.1"/>
</dbReference>
<dbReference type="InterPro" id="IPR029787">
    <property type="entry name" value="Nucleotide_cyclase"/>
</dbReference>
<accession>A4U3H1</accession>
<dbReference type="InterPro" id="IPR000160">
    <property type="entry name" value="GGDEF_dom"/>
</dbReference>
<dbReference type="GO" id="GO:0043709">
    <property type="term" value="P:cell adhesion involved in single-species biofilm formation"/>
    <property type="evidence" value="ECO:0007669"/>
    <property type="project" value="TreeGrafter"/>
</dbReference>
<dbReference type="EC" id="2.7.7.65" evidence="1"/>
<dbReference type="EMBL" id="CU459003">
    <property type="protein sequence ID" value="CAM77428.1"/>
    <property type="molecule type" value="Genomic_DNA"/>
</dbReference>
<dbReference type="InterPro" id="IPR050469">
    <property type="entry name" value="Diguanylate_Cyclase"/>
</dbReference>